<evidence type="ECO:0000256" key="8">
    <source>
        <dbReference type="SAM" id="Phobius"/>
    </source>
</evidence>
<evidence type="ECO:0000256" key="7">
    <source>
        <dbReference type="ARBA" id="ARBA00023136"/>
    </source>
</evidence>
<dbReference type="Pfam" id="PF03023">
    <property type="entry name" value="MurJ"/>
    <property type="match status" value="1"/>
</dbReference>
<protein>
    <submittedName>
        <fullName evidence="9">Murein biosynthesis integral membrane protein MurJ</fullName>
    </submittedName>
</protein>
<dbReference type="PANTHER" id="PTHR47019:SF1">
    <property type="entry name" value="LIPID II FLIPPASE MURJ"/>
    <property type="match status" value="1"/>
</dbReference>
<feature type="transmembrane region" description="Helical" evidence="8">
    <location>
        <begin position="451"/>
        <end position="477"/>
    </location>
</feature>
<organism evidence="9 10">
    <name type="scientific">Gryllotalpicola kribbensis</name>
    <dbReference type="NCBI Taxonomy" id="993084"/>
    <lineage>
        <taxon>Bacteria</taxon>
        <taxon>Bacillati</taxon>
        <taxon>Actinomycetota</taxon>
        <taxon>Actinomycetes</taxon>
        <taxon>Micrococcales</taxon>
        <taxon>Microbacteriaceae</taxon>
        <taxon>Gryllotalpicola</taxon>
    </lineage>
</organism>
<proteinExistence type="predicted"/>
<keyword evidence="10" id="KW-1185">Reference proteome</keyword>
<feature type="transmembrane region" description="Helical" evidence="8">
    <location>
        <begin position="321"/>
        <end position="344"/>
    </location>
</feature>
<feature type="transmembrane region" description="Helical" evidence="8">
    <location>
        <begin position="83"/>
        <end position="106"/>
    </location>
</feature>
<keyword evidence="3 8" id="KW-0812">Transmembrane</keyword>
<feature type="transmembrane region" description="Helical" evidence="8">
    <location>
        <begin position="390"/>
        <end position="412"/>
    </location>
</feature>
<feature type="transmembrane region" description="Helical" evidence="8">
    <location>
        <begin position="489"/>
        <end position="510"/>
    </location>
</feature>
<feature type="transmembrane region" description="Helical" evidence="8">
    <location>
        <begin position="237"/>
        <end position="257"/>
    </location>
</feature>
<feature type="transmembrane region" description="Helical" evidence="8">
    <location>
        <begin position="277"/>
        <end position="300"/>
    </location>
</feature>
<accession>A0ABP8ASJ5</accession>
<keyword evidence="5" id="KW-0573">Peptidoglycan synthesis</keyword>
<feature type="transmembrane region" description="Helical" evidence="8">
    <location>
        <begin position="192"/>
        <end position="216"/>
    </location>
</feature>
<evidence type="ECO:0000256" key="3">
    <source>
        <dbReference type="ARBA" id="ARBA00022692"/>
    </source>
</evidence>
<evidence type="ECO:0000256" key="6">
    <source>
        <dbReference type="ARBA" id="ARBA00022989"/>
    </source>
</evidence>
<comment type="caution">
    <text evidence="9">The sequence shown here is derived from an EMBL/GenBank/DDBJ whole genome shotgun (WGS) entry which is preliminary data.</text>
</comment>
<keyword evidence="4" id="KW-0133">Cell shape</keyword>
<evidence type="ECO:0000256" key="1">
    <source>
        <dbReference type="ARBA" id="ARBA00004651"/>
    </source>
</evidence>
<evidence type="ECO:0000256" key="5">
    <source>
        <dbReference type="ARBA" id="ARBA00022984"/>
    </source>
</evidence>
<feature type="transmembrane region" description="Helical" evidence="8">
    <location>
        <begin position="418"/>
        <end position="439"/>
    </location>
</feature>
<name>A0ABP8ASJ5_9MICO</name>
<evidence type="ECO:0000313" key="9">
    <source>
        <dbReference type="EMBL" id="GAA4189477.1"/>
    </source>
</evidence>
<keyword evidence="7 8" id="KW-0472">Membrane</keyword>
<feature type="transmembrane region" description="Helical" evidence="8">
    <location>
        <begin position="161"/>
        <end position="180"/>
    </location>
</feature>
<gene>
    <name evidence="9" type="ORF">GCM10022288_17330</name>
</gene>
<feature type="transmembrane region" description="Helical" evidence="8">
    <location>
        <begin position="126"/>
        <end position="149"/>
    </location>
</feature>
<dbReference type="NCBIfam" id="TIGR01695">
    <property type="entry name" value="murJ_mviN"/>
    <property type="match status" value="1"/>
</dbReference>
<evidence type="ECO:0000256" key="2">
    <source>
        <dbReference type="ARBA" id="ARBA00022475"/>
    </source>
</evidence>
<dbReference type="PANTHER" id="PTHR47019">
    <property type="entry name" value="LIPID II FLIPPASE MURJ"/>
    <property type="match status" value="1"/>
</dbReference>
<dbReference type="EMBL" id="BAABBX010000014">
    <property type="protein sequence ID" value="GAA4189477.1"/>
    <property type="molecule type" value="Genomic_DNA"/>
</dbReference>
<evidence type="ECO:0000256" key="4">
    <source>
        <dbReference type="ARBA" id="ARBA00022960"/>
    </source>
</evidence>
<evidence type="ECO:0000313" key="10">
    <source>
        <dbReference type="Proteomes" id="UP001500213"/>
    </source>
</evidence>
<comment type="subcellular location">
    <subcellularLocation>
        <location evidence="1">Cell membrane</location>
        <topology evidence="1">Multi-pass membrane protein</topology>
    </subcellularLocation>
</comment>
<dbReference type="RefSeq" id="WP_344775910.1">
    <property type="nucleotide sequence ID" value="NZ_BAABBX010000014.1"/>
</dbReference>
<keyword evidence="6 8" id="KW-1133">Transmembrane helix</keyword>
<feature type="transmembrane region" description="Helical" evidence="8">
    <location>
        <begin position="356"/>
        <end position="378"/>
    </location>
</feature>
<dbReference type="InterPro" id="IPR004268">
    <property type="entry name" value="MurJ"/>
</dbReference>
<dbReference type="PRINTS" id="PR01806">
    <property type="entry name" value="VIRFACTRMVIN"/>
</dbReference>
<dbReference type="Proteomes" id="UP001500213">
    <property type="component" value="Unassembled WGS sequence"/>
</dbReference>
<keyword evidence="2" id="KW-1003">Cell membrane</keyword>
<reference evidence="10" key="1">
    <citation type="journal article" date="2019" name="Int. J. Syst. Evol. Microbiol.">
        <title>The Global Catalogue of Microorganisms (GCM) 10K type strain sequencing project: providing services to taxonomists for standard genome sequencing and annotation.</title>
        <authorList>
            <consortium name="The Broad Institute Genomics Platform"/>
            <consortium name="The Broad Institute Genome Sequencing Center for Infectious Disease"/>
            <person name="Wu L."/>
            <person name="Ma J."/>
        </authorList>
    </citation>
    <scope>NUCLEOTIDE SEQUENCE [LARGE SCALE GENOMIC DNA]</scope>
    <source>
        <strain evidence="10">JCM 17593</strain>
    </source>
</reference>
<sequence>MASLGRATALLASGTLVSRVLGFGRQWMLVQALGTVGFVTDAFSTANNVPNTIFAIISQGLLNAVLIPQLVRAANHKDGGQAYINKLVTLGILVFGAITVVATLLAPQLIFAYNIHGAKATLATAFAYWSLPQIFFYGLYTLLGEVLNARKSFGPFTWAPVLNNVVSIASLIVFIAVYGPGGLPGVADWSPLAVFIVAGGATLGIAAQALILTLFWRRVGLRFRFDFAWRGMGLRSVGTAAGWTFAMLLCTQVAGWFETVVANSASGHHRAGVTVMTTTWLLFMLPYSIIAVSIVTAYFTRMSEHARDNDMESFKADYSQSVRAIVLSVSVCAAVLIVTAIPVARIFSNDLRAINSFAYVLMAFVVGLVPFVIGFVTLRAFYSLGDTRSPFLYTLVQSLIVVAGLFVCFTLPLEARVFGIALTVSIAGTVQTALAMLALRRRLHGLEFGRVFSAVLQGFAAAAVATIVGFGVLVAFVEVGPPRFITASFGSAVITSVVVAIVMLAVYVALLRAFRTPELLTAIAGIRRRLGRSQTAE</sequence>
<feature type="transmembrane region" description="Helical" evidence="8">
    <location>
        <begin position="53"/>
        <end position="71"/>
    </location>
</feature>
<dbReference type="InterPro" id="IPR051050">
    <property type="entry name" value="Lipid_II_flippase_MurJ/MviN"/>
</dbReference>